<evidence type="ECO:0000313" key="3">
    <source>
        <dbReference type="Proteomes" id="UP000678679"/>
    </source>
</evidence>
<proteinExistence type="predicted"/>
<dbReference type="Pfam" id="PF14292">
    <property type="entry name" value="SusE"/>
    <property type="match status" value="1"/>
</dbReference>
<protein>
    <submittedName>
        <fullName evidence="2">SusF/SusE family outer membrane protein</fullName>
    </submittedName>
</protein>
<name>A0AAX1NBN5_9BACT</name>
<dbReference type="Proteomes" id="UP000678679">
    <property type="component" value="Chromosome 1"/>
</dbReference>
<evidence type="ECO:0000313" key="2">
    <source>
        <dbReference type="EMBL" id="QWG03487.1"/>
    </source>
</evidence>
<dbReference type="CDD" id="cd12956">
    <property type="entry name" value="CBM_SusE-F_like"/>
    <property type="match status" value="1"/>
</dbReference>
<dbReference type="InterPro" id="IPR025970">
    <property type="entry name" value="SusE"/>
</dbReference>
<dbReference type="CDD" id="cd12967">
    <property type="entry name" value="CBM_SusE-F_like_u1"/>
    <property type="match status" value="1"/>
</dbReference>
<dbReference type="Gene3D" id="2.60.40.3620">
    <property type="match status" value="2"/>
</dbReference>
<feature type="domain" description="SusE outer membrane protein" evidence="1">
    <location>
        <begin position="47"/>
        <end position="118"/>
    </location>
</feature>
<accession>A0AAX1NBN5</accession>
<dbReference type="EMBL" id="CP076132">
    <property type="protein sequence ID" value="QWG03487.1"/>
    <property type="molecule type" value="Genomic_DNA"/>
</dbReference>
<sequence length="357" mass="38850">MKRFLALTVLAASIFSCSTNDELTQIGGSDTWVGPEITQGPEDKLYEFTEETQENEFTTLEWSSADYGKSTEYKYNVVTSVEGFENEEIITVATASATSSVLLEKEISKTVNTITGVTDPSDVKEVRVSLRVESYIGEGHDNSPRLSSSMTTFDVIPYMGYQPTLWLAGNFNGWNHNDADVISHDDENPGNYTNIIWMSAEEEGSIIGGNFKVSTMKGWDATNYGMGATEGTLDPEGGDIPVGEPNQYTVTVNIDDLTYSLVPMSWGIVGDATGSWDVDTDLTLDPATSSWSVETTLTDGEMKFRANGNWDYNLGEGDADGQLSEGGGNLQVTAGNYKITLILDPAKGTYTYTLKSI</sequence>
<dbReference type="GO" id="GO:2001070">
    <property type="term" value="F:starch binding"/>
    <property type="evidence" value="ECO:0007669"/>
    <property type="project" value="InterPro"/>
</dbReference>
<organism evidence="2 3">
    <name type="scientific">Flammeovirga yaeyamensis</name>
    <dbReference type="NCBI Taxonomy" id="367791"/>
    <lineage>
        <taxon>Bacteria</taxon>
        <taxon>Pseudomonadati</taxon>
        <taxon>Bacteroidota</taxon>
        <taxon>Cytophagia</taxon>
        <taxon>Cytophagales</taxon>
        <taxon>Flammeovirgaceae</taxon>
        <taxon>Flammeovirga</taxon>
    </lineage>
</organism>
<reference evidence="2 3" key="1">
    <citation type="submission" date="2021-05" db="EMBL/GenBank/DDBJ databases">
        <title>Comparative genomic studies on the polysaccharide-degrading batcterial strains of the Flammeovirga genus.</title>
        <authorList>
            <person name="Zewei F."/>
            <person name="Zheng Z."/>
            <person name="Yu L."/>
            <person name="Ruyue G."/>
            <person name="Yanhong M."/>
            <person name="Yuanyuan C."/>
            <person name="Jingyan G."/>
            <person name="Wenjun H."/>
        </authorList>
    </citation>
    <scope>NUCLEOTIDE SEQUENCE [LARGE SCALE GENOMIC DNA]</scope>
    <source>
        <strain evidence="2 3">NBRC:100898</strain>
    </source>
</reference>
<dbReference type="GO" id="GO:0019867">
    <property type="term" value="C:outer membrane"/>
    <property type="evidence" value="ECO:0007669"/>
    <property type="project" value="InterPro"/>
</dbReference>
<dbReference type="AlphaFoldDB" id="A0AAX1NBN5"/>
<dbReference type="RefSeq" id="WP_169664692.1">
    <property type="nucleotide sequence ID" value="NZ_CP076132.1"/>
</dbReference>
<keyword evidence="3" id="KW-1185">Reference proteome</keyword>
<evidence type="ECO:0000259" key="1">
    <source>
        <dbReference type="Pfam" id="PF14292"/>
    </source>
</evidence>
<dbReference type="PROSITE" id="PS51257">
    <property type="entry name" value="PROKAR_LIPOPROTEIN"/>
    <property type="match status" value="1"/>
</dbReference>
<dbReference type="KEGG" id="fya:KMW28_07845"/>
<gene>
    <name evidence="2" type="ORF">KMW28_07845</name>
</gene>